<proteinExistence type="predicted"/>
<dbReference type="EMBL" id="CP117880">
    <property type="protein sequence ID" value="WDF68743.1"/>
    <property type="molecule type" value="Genomic_DNA"/>
</dbReference>
<dbReference type="RefSeq" id="WP_274267473.1">
    <property type="nucleotide sequence ID" value="NZ_CP117880.1"/>
</dbReference>
<gene>
    <name evidence="1" type="ORF">PQ465_20915</name>
</gene>
<evidence type="ECO:0000313" key="2">
    <source>
        <dbReference type="Proteomes" id="UP001221558"/>
    </source>
</evidence>
<protein>
    <submittedName>
        <fullName evidence="1">Thiamine diphosphokinase</fullName>
    </submittedName>
</protein>
<organism evidence="1 2">
    <name type="scientific">Sphingobacterium oryzagri</name>
    <dbReference type="NCBI Taxonomy" id="3025669"/>
    <lineage>
        <taxon>Bacteria</taxon>
        <taxon>Pseudomonadati</taxon>
        <taxon>Bacteroidota</taxon>
        <taxon>Sphingobacteriia</taxon>
        <taxon>Sphingobacteriales</taxon>
        <taxon>Sphingobacteriaceae</taxon>
        <taxon>Sphingobacterium</taxon>
    </lineage>
</organism>
<accession>A0ABY7WK18</accession>
<dbReference type="Proteomes" id="UP001221558">
    <property type="component" value="Chromosome"/>
</dbReference>
<sequence length="187" mass="21175">MSSHHIVRENQEPALIIASMDALDSEGLGQLLEWSPTIIANDYTVDFLLAEDIKVDVVFSEKQTIYAQEQIQHFPLKVGFLHDALSHLIETNHKAVNIISDTLDEELLSFCAAINIVLLTPGRRTVFLQQHYEKWMVKGRRIYVDERAIVTTAGLQQLDHGLFETLADGFFRLALRGNEFIAIGEDL</sequence>
<reference evidence="1 2" key="1">
    <citation type="submission" date="2023-02" db="EMBL/GenBank/DDBJ databases">
        <title>Genome sequence of Sphingobacterium sp. KACC 22765.</title>
        <authorList>
            <person name="Kim S."/>
            <person name="Heo J."/>
            <person name="Kwon S.-W."/>
        </authorList>
    </citation>
    <scope>NUCLEOTIDE SEQUENCE [LARGE SCALE GENOMIC DNA]</scope>
    <source>
        <strain evidence="1 2">KACC 22765</strain>
    </source>
</reference>
<name>A0ABY7WK18_9SPHI</name>
<keyword evidence="2" id="KW-1185">Reference proteome</keyword>
<evidence type="ECO:0000313" key="1">
    <source>
        <dbReference type="EMBL" id="WDF68743.1"/>
    </source>
</evidence>